<evidence type="ECO:0000256" key="13">
    <source>
        <dbReference type="SAM" id="SignalP"/>
    </source>
</evidence>
<feature type="compositionally biased region" description="Basic and acidic residues" evidence="11">
    <location>
        <begin position="1909"/>
        <end position="1926"/>
    </location>
</feature>
<dbReference type="InterPro" id="IPR018732">
    <property type="entry name" value="Dpy-19/Dpy-19-like"/>
</dbReference>
<dbReference type="InterPro" id="IPR002018">
    <property type="entry name" value="CarbesteraseB"/>
</dbReference>
<evidence type="ECO:0000256" key="7">
    <source>
        <dbReference type="ARBA" id="ARBA00022729"/>
    </source>
</evidence>
<proteinExistence type="inferred from homology"/>
<feature type="region of interest" description="Disordered" evidence="11">
    <location>
        <begin position="1821"/>
        <end position="1943"/>
    </location>
</feature>
<feature type="region of interest" description="Disordered" evidence="11">
    <location>
        <begin position="1668"/>
        <end position="1704"/>
    </location>
</feature>
<keyword evidence="8 12" id="KW-1133">Transmembrane helix</keyword>
<dbReference type="Proteomes" id="UP000479190">
    <property type="component" value="Unassembled WGS sequence"/>
</dbReference>
<protein>
    <recommendedName>
        <fullName evidence="14">Carboxylesterase type B domain-containing protein</fullName>
    </recommendedName>
</protein>
<evidence type="ECO:0000256" key="10">
    <source>
        <dbReference type="ARBA" id="ARBA00023180"/>
    </source>
</evidence>
<comment type="subcellular location">
    <subcellularLocation>
        <location evidence="1">Membrane</location>
        <topology evidence="1">Multi-pass membrane protein</topology>
    </subcellularLocation>
</comment>
<dbReference type="OrthoDB" id="408631at2759"/>
<evidence type="ECO:0000313" key="16">
    <source>
        <dbReference type="Proteomes" id="UP000479190"/>
    </source>
</evidence>
<dbReference type="SUPFAM" id="SSF53474">
    <property type="entry name" value="alpha/beta-Hydrolases"/>
    <property type="match status" value="1"/>
</dbReference>
<feature type="transmembrane region" description="Helical" evidence="12">
    <location>
        <begin position="1286"/>
        <end position="1308"/>
    </location>
</feature>
<keyword evidence="4" id="KW-0328">Glycosyltransferase</keyword>
<feature type="chain" id="PRO_5026111030" description="Carboxylesterase type B domain-containing protein" evidence="13">
    <location>
        <begin position="23"/>
        <end position="1943"/>
    </location>
</feature>
<gene>
    <name evidence="15" type="ORF">TBRA_LOCUS5981</name>
</gene>
<feature type="compositionally biased region" description="Polar residues" evidence="11">
    <location>
        <begin position="1821"/>
        <end position="1832"/>
    </location>
</feature>
<dbReference type="PROSITE" id="PS00941">
    <property type="entry name" value="CARBOXYLESTERASE_B_2"/>
    <property type="match status" value="1"/>
</dbReference>
<evidence type="ECO:0000256" key="2">
    <source>
        <dbReference type="ARBA" id="ARBA00005964"/>
    </source>
</evidence>
<evidence type="ECO:0000256" key="8">
    <source>
        <dbReference type="ARBA" id="ARBA00022989"/>
    </source>
</evidence>
<evidence type="ECO:0000256" key="3">
    <source>
        <dbReference type="ARBA" id="ARBA00008744"/>
    </source>
</evidence>
<feature type="region of interest" description="Disordered" evidence="11">
    <location>
        <begin position="32"/>
        <end position="62"/>
    </location>
</feature>
<comment type="similarity">
    <text evidence="3">Belongs to the dpy-19 family.</text>
</comment>
<keyword evidence="6 12" id="KW-0812">Transmembrane</keyword>
<feature type="compositionally biased region" description="Low complexity" evidence="11">
    <location>
        <begin position="1351"/>
        <end position="1392"/>
    </location>
</feature>
<evidence type="ECO:0000313" key="15">
    <source>
        <dbReference type="EMBL" id="CAB0034083.1"/>
    </source>
</evidence>
<feature type="compositionally biased region" description="Polar residues" evidence="11">
    <location>
        <begin position="1581"/>
        <end position="1594"/>
    </location>
</feature>
<dbReference type="InterPro" id="IPR051093">
    <property type="entry name" value="Neuroligin/BSAL"/>
</dbReference>
<feature type="region of interest" description="Disordered" evidence="11">
    <location>
        <begin position="866"/>
        <end position="900"/>
    </location>
</feature>
<sequence>MAAARIYTLPLLLLLVPHLVLPIFGQIRDRDQEAERQQRERDQQVRNRYNNGPYFGPVGYGPPPPPQGQQTYFYKDRLYGYHPSPYDTYNYNREPPRTHEDRYHFDVTDRTPLPGVLGGFRPDLQGRERPDSKNLDRDVFVSTHYGNVQGFKVYLYDHPEARHRPWSLPVERVTASVNVFLGIPYAMPPTKDGRFKPPRTHKGWHLMQAVDWGPACPQPSQYTGTTKGVRDVDEDCLYLNIFSPNVNSGLARNYPVMFYIHGGEFIHGASNLFPAHMLAAFYNVTVVTFNYRIGALGFLSTGDENSPGNYGILDQAMALRWVYENIKFFNGDPESITLFGPGAGAASAGLLMVAPRTRQMVSKVIAQSGSALADWALIVDKYRAQNTSRVYAEMLGCSIESSWKLVQCLNVRSPLELGNAEFQPNVGMFPWAPVLDVNFTIPRDYYDSWSASDWRFFTEEPEESIKKGKYRKDIMYMASVTTQEASFILYNNVTLARNEYVITPEMFDQKIWELVLRYNYTLNPLGVYEAIKYMYTYWPDPNNVTHIRDQYINVSIKNSPLLWKIFDGYINTFIFIIKMLSDFHYTAPMDKIAKLLVQKNIPVYLYVLNTTIEAFDLPLWRRVPHDIEHLLLSGAPFMDVEFFPEKLKLRRDMWTDNDRNMSHFFMKAYSNFATYGNPTPAQILGLHFDMAKFGHLKYLNLNTTYNSSIQYNYRQTESAFWSQYLPTVIGRLVPTYPPVTEFWWEPTQPLQIAFWSMTSACLLLIVMAAVCCMLWRNAKRQSDHYYSGDILMVRDDDASEGIDNLSRASKENVYEYRDAPPSFRRNPRVQDIRLQDRLAQNRKFASTPSLRSNSNNSLKDVRAEGFVTSSPNGQPRAVMNRASSQSSLPKSRSKTHLVQGVPQTAVERGADLSVVTSCTGLGEPIYFYLEFVWLFAAVTGATIFLYGAHLSGSIGGGLISIASFFFNHTECTRVQWTPPLRESFAYPALLFQMYTLSEILKKRKRPQNITLYARVRTSYGGRNRRVESSAERNTYKCARPHVYRHYTKRIPAYTASLLAFKRMGQVRSSPPIHHRVVRCTRALIEAEVQSRPSTNTVRLYRRATTSCPKSCRPRGPRGHFIHGRTMRREVGEWLATCVGSPICILLLCWCLLIYQNQPAATKRRVDVLAVALLSQSLAHHLGLVLFAILALIHPKQHFEEFCSSLVWLLNSSSILQELSLASIAVFAALTVRDDEGAGPSIKKHHLKYHLASLTLTAACIGVTGVLNYEPKSCVFLPQDISAKYGLFFNGLRILLALAALASLVTALMRHLCRPLPRAELLKSVSDLSEASSKNSVSGTYECLHHHPLQQQQQPQQLQQQQQQPQQPQNQLQQNWDGQTATGSYSSTGSTNSRACLKRRDSTNEVVVVDEASGRPIVYVLLTVCYVFHHIPMLWVRGTSLLKLSCRSKIVSIRPDVLRNLCSPQNLASWLPLVKDTLLPISLAAFDKTFCRYVARLYTKQERSTQSTHVRAKQQAMQQQQQQQHQSPIALCGRNNGNLSSGDYASMGPASSTCTSCSNLDLRQSQQQLIPSSHGRSRQHHQLQQSKPSRMVSRANSFASPATCEPDQFLLRHHHQQQQQLSRRKFESSCNPKHLESLVCLQFDDEQSYPAELAARRLKSFAKSLDEIREENQQPRSGQQLYHYQYQQQQQQQQQQQRQLEQTRRAVRRNQSFDLHAVQLRACPRIELPLVQTRTYQASKPRPQPQLPVQQHSRAQRVLAAAYRQSDDRQAADFETSSDDESCEGSQRDFDTLSSCRSRPRSRCSVTTVANDDFEFFQRNGADSSESIANSTKSTDKPFGLGQGQHAQLHATRHRSHGGQLDLAPAGQARRAVVQAQDQQNKPRSFAQRPRSLSGSSSGAGGRRQAAYPLDREPQEHTRLDSRELSRQRSTLQAQRRRSWRLGS</sequence>
<feature type="transmembrane region" description="Helical" evidence="12">
    <location>
        <begin position="1133"/>
        <end position="1155"/>
    </location>
</feature>
<feature type="compositionally biased region" description="Basic and acidic residues" evidence="11">
    <location>
        <begin position="32"/>
        <end position="45"/>
    </location>
</feature>
<dbReference type="EMBL" id="CADCXV010000731">
    <property type="protein sequence ID" value="CAB0034083.1"/>
    <property type="molecule type" value="Genomic_DNA"/>
</dbReference>
<feature type="domain" description="Carboxylesterase type B" evidence="14">
    <location>
        <begin position="577"/>
        <end position="721"/>
    </location>
</feature>
<evidence type="ECO:0000256" key="9">
    <source>
        <dbReference type="ARBA" id="ARBA00023136"/>
    </source>
</evidence>
<feature type="transmembrane region" description="Helical" evidence="12">
    <location>
        <begin position="925"/>
        <end position="948"/>
    </location>
</feature>
<feature type="region of interest" description="Disordered" evidence="11">
    <location>
        <begin position="1351"/>
        <end position="1396"/>
    </location>
</feature>
<feature type="region of interest" description="Disordered" evidence="11">
    <location>
        <begin position="1735"/>
        <end position="1801"/>
    </location>
</feature>
<feature type="region of interest" description="Disordered" evidence="11">
    <location>
        <begin position="1566"/>
        <end position="1594"/>
    </location>
</feature>
<feature type="compositionally biased region" description="Low complexity" evidence="11">
    <location>
        <begin position="1678"/>
        <end position="1699"/>
    </location>
</feature>
<dbReference type="Pfam" id="PF00135">
    <property type="entry name" value="COesterase"/>
    <property type="match status" value="2"/>
</dbReference>
<feature type="compositionally biased region" description="Basic residues" evidence="11">
    <location>
        <begin position="1934"/>
        <end position="1943"/>
    </location>
</feature>
<dbReference type="InterPro" id="IPR029058">
    <property type="entry name" value="AB_hydrolase_fold"/>
</dbReference>
<dbReference type="PANTHER" id="PTHR43903">
    <property type="entry name" value="NEUROLIGIN"/>
    <property type="match status" value="1"/>
</dbReference>
<evidence type="ECO:0000256" key="6">
    <source>
        <dbReference type="ARBA" id="ARBA00022692"/>
    </source>
</evidence>
<comment type="similarity">
    <text evidence="2">Belongs to the type-B carboxylesterase/lipase family.</text>
</comment>
<feature type="transmembrane region" description="Helical" evidence="12">
    <location>
        <begin position="1204"/>
        <end position="1228"/>
    </location>
</feature>
<feature type="transmembrane region" description="Helical" evidence="12">
    <location>
        <begin position="1248"/>
        <end position="1266"/>
    </location>
</feature>
<evidence type="ECO:0000259" key="14">
    <source>
        <dbReference type="Pfam" id="PF00135"/>
    </source>
</evidence>
<keyword evidence="5" id="KW-0808">Transferase</keyword>
<feature type="signal peptide" evidence="13">
    <location>
        <begin position="1"/>
        <end position="22"/>
    </location>
</feature>
<feature type="region of interest" description="Disordered" evidence="11">
    <location>
        <begin position="1503"/>
        <end position="1531"/>
    </location>
</feature>
<evidence type="ECO:0000256" key="1">
    <source>
        <dbReference type="ARBA" id="ARBA00004141"/>
    </source>
</evidence>
<evidence type="ECO:0000256" key="12">
    <source>
        <dbReference type="SAM" id="Phobius"/>
    </source>
</evidence>
<dbReference type="InterPro" id="IPR019819">
    <property type="entry name" value="Carboxylesterase_B_CS"/>
</dbReference>
<feature type="compositionally biased region" description="Low complexity" evidence="11">
    <location>
        <begin position="1513"/>
        <end position="1525"/>
    </location>
</feature>
<dbReference type="GO" id="GO:0016757">
    <property type="term" value="F:glycosyltransferase activity"/>
    <property type="evidence" value="ECO:0007669"/>
    <property type="project" value="UniProtKB-KW"/>
</dbReference>
<dbReference type="Gene3D" id="3.40.50.1820">
    <property type="entry name" value="alpha/beta hydrolase"/>
    <property type="match status" value="1"/>
</dbReference>
<feature type="transmembrane region" description="Helical" evidence="12">
    <location>
        <begin position="1167"/>
        <end position="1192"/>
    </location>
</feature>
<organism evidence="15 16">
    <name type="scientific">Trichogramma brassicae</name>
    <dbReference type="NCBI Taxonomy" id="86971"/>
    <lineage>
        <taxon>Eukaryota</taxon>
        <taxon>Metazoa</taxon>
        <taxon>Ecdysozoa</taxon>
        <taxon>Arthropoda</taxon>
        <taxon>Hexapoda</taxon>
        <taxon>Insecta</taxon>
        <taxon>Pterygota</taxon>
        <taxon>Neoptera</taxon>
        <taxon>Endopterygota</taxon>
        <taxon>Hymenoptera</taxon>
        <taxon>Apocrita</taxon>
        <taxon>Proctotrupomorpha</taxon>
        <taxon>Chalcidoidea</taxon>
        <taxon>Trichogrammatidae</taxon>
        <taxon>Trichogramma</taxon>
    </lineage>
</organism>
<accession>A0A6H5I7Z4</accession>
<keyword evidence="7 13" id="KW-0732">Signal</keyword>
<feature type="domain" description="Carboxylesterase type B" evidence="14">
    <location>
        <begin position="174"/>
        <end position="554"/>
    </location>
</feature>
<evidence type="ECO:0000256" key="5">
    <source>
        <dbReference type="ARBA" id="ARBA00022679"/>
    </source>
</evidence>
<keyword evidence="16" id="KW-1185">Reference proteome</keyword>
<name>A0A6H5I7Z4_9HYME</name>
<reference evidence="15 16" key="1">
    <citation type="submission" date="2020-02" db="EMBL/GenBank/DDBJ databases">
        <authorList>
            <person name="Ferguson B K."/>
        </authorList>
    </citation>
    <scope>NUCLEOTIDE SEQUENCE [LARGE SCALE GENOMIC DNA]</scope>
</reference>
<evidence type="ECO:0000256" key="4">
    <source>
        <dbReference type="ARBA" id="ARBA00022676"/>
    </source>
</evidence>
<keyword evidence="9 12" id="KW-0472">Membrane</keyword>
<evidence type="ECO:0000256" key="11">
    <source>
        <dbReference type="SAM" id="MobiDB-lite"/>
    </source>
</evidence>
<dbReference type="Pfam" id="PF10034">
    <property type="entry name" value="Dpy19"/>
    <property type="match status" value="1"/>
</dbReference>
<dbReference type="GO" id="GO:0016020">
    <property type="term" value="C:membrane"/>
    <property type="evidence" value="ECO:0007669"/>
    <property type="project" value="UniProtKB-SubCell"/>
</dbReference>
<feature type="compositionally biased region" description="Low complexity" evidence="11">
    <location>
        <begin position="1886"/>
        <end position="1906"/>
    </location>
</feature>
<feature type="compositionally biased region" description="Low complexity" evidence="11">
    <location>
        <begin position="1863"/>
        <end position="1879"/>
    </location>
</feature>
<keyword evidence="10" id="KW-0325">Glycoprotein</keyword>
<feature type="transmembrane region" description="Helical" evidence="12">
    <location>
        <begin position="752"/>
        <end position="775"/>
    </location>
</feature>